<reference evidence="2" key="1">
    <citation type="submission" date="2021-01" db="EMBL/GenBank/DDBJ databases">
        <authorList>
            <person name="Corre E."/>
            <person name="Pelletier E."/>
            <person name="Niang G."/>
            <person name="Scheremetjew M."/>
            <person name="Finn R."/>
            <person name="Kale V."/>
            <person name="Holt S."/>
            <person name="Cochrane G."/>
            <person name="Meng A."/>
            <person name="Brown T."/>
            <person name="Cohen L."/>
        </authorList>
    </citation>
    <scope>NUCLEOTIDE SEQUENCE</scope>
    <source>
        <strain evidence="2">CCCM811</strain>
    </source>
</reference>
<evidence type="ECO:0000256" key="1">
    <source>
        <dbReference type="SAM" id="MobiDB-lite"/>
    </source>
</evidence>
<gene>
    <name evidence="2" type="ORF">LGLO00237_LOCUS1153</name>
</gene>
<accession>A0A7S4DEV6</accession>
<proteinExistence type="predicted"/>
<evidence type="ECO:0000313" key="2">
    <source>
        <dbReference type="EMBL" id="CAE0645263.1"/>
    </source>
</evidence>
<dbReference type="EMBL" id="HBIV01001657">
    <property type="protein sequence ID" value="CAE0645263.1"/>
    <property type="molecule type" value="Transcribed_RNA"/>
</dbReference>
<feature type="compositionally biased region" description="Acidic residues" evidence="1">
    <location>
        <begin position="207"/>
        <end position="218"/>
    </location>
</feature>
<feature type="region of interest" description="Disordered" evidence="1">
    <location>
        <begin position="274"/>
        <end position="324"/>
    </location>
</feature>
<dbReference type="AlphaFoldDB" id="A0A7S4DEV6"/>
<feature type="region of interest" description="Disordered" evidence="1">
    <location>
        <begin position="199"/>
        <end position="218"/>
    </location>
</feature>
<protein>
    <submittedName>
        <fullName evidence="2">Uncharacterized protein</fullName>
    </submittedName>
</protein>
<organism evidence="2">
    <name type="scientific">Lotharella globosa</name>
    <dbReference type="NCBI Taxonomy" id="91324"/>
    <lineage>
        <taxon>Eukaryota</taxon>
        <taxon>Sar</taxon>
        <taxon>Rhizaria</taxon>
        <taxon>Cercozoa</taxon>
        <taxon>Chlorarachniophyceae</taxon>
        <taxon>Lotharella</taxon>
    </lineage>
</organism>
<feature type="region of interest" description="Disordered" evidence="1">
    <location>
        <begin position="232"/>
        <end position="256"/>
    </location>
</feature>
<name>A0A7S4DEV6_9EUKA</name>
<feature type="region of interest" description="Disordered" evidence="1">
    <location>
        <begin position="77"/>
        <end position="100"/>
    </location>
</feature>
<sequence length="863" mass="95346">MNLSSPPGWIEWVKWAENKEQATKKMFLLKNLLRHLETYNSQRDRLQNELRDIEASNTIFTLLKRAKKRRQKEIRAAEELTHKKRSEKSPNSKPARGAGPWMRGWWISQGTKSVKPHAISVSQGLHSYEARTYSVDEITRKFGKVMSAPHVIDATGADQGMGYMVTNDEGDHQYRALSGASSVPILGTVDVGQTDLGVLTEDPNSALDDDVATSEDDDINMPDVEVVRQMAQQEAPLSPPLSPSTPSTTGLDIVGGPNMDMSFISDLYNRLDAAHSDSDDESDSDREQRKNGWQSNWRKYGDMGLGRRNPRGWDSSEEDSESEYQEASLQIVGIQTLNNIDPESIRGELLWQMLVREERLLKETKDGSGGTKAEQSKPRYKRRLVQQAMGSAQTMALMSLKSKCQPGMQPIIAIVPSHDAAANEGQTSQYVQLVGGAQVQSAIDAYSKGIRAEHIDEEALSPNIIPIEVDFGPLSALVLFNKDTKGIKLQGMVLSTTCPHVPAQIIRVSEDEMLVSIESRWPKLTAREVRRKIKHTILKTAEELESELEKLDAEGGMVGLSNEFDKANGMMFEPDAILRPADDLMDHIDLVDTTTEEYDEDDVDMLDEESMRMGAVASVSAPSPEAAEKTRVEEMLDINPEALLKAVDNIDADLISNIVNLWTENTLPLRYKRVHVPESEDDDTSAAYDAYMPKVTKPTISDKSLQGFFAGVFESQHELFQMRLGSDPKTGKKRLEGIKIAGDGATPVGEPFFYALGSPRSRSSRSGGTGLSVLEPPYDQIGADARFDARYRLSDGSWAKCELLVLGDDSPAKMNAGSLAVYIPPSASDIEAKKPGDVVSGGLLVNLYEVRLTVDEKEEEIGV</sequence>
<feature type="compositionally biased region" description="Acidic residues" evidence="1">
    <location>
        <begin position="315"/>
        <end position="324"/>
    </location>
</feature>